<dbReference type="OrthoDB" id="6199360at2"/>
<proteinExistence type="predicted"/>
<evidence type="ECO:0000313" key="1">
    <source>
        <dbReference type="EMBL" id="PTX52040.1"/>
    </source>
</evidence>
<keyword evidence="1" id="KW-0255">Endonuclease</keyword>
<keyword evidence="1" id="KW-0540">Nuclease</keyword>
<keyword evidence="1" id="KW-0269">Exonuclease</keyword>
<reference evidence="1 2" key="1">
    <citation type="submission" date="2018-04" db="EMBL/GenBank/DDBJ databases">
        <title>Genomic Encyclopedia of Archaeal and Bacterial Type Strains, Phase II (KMG-II): from individual species to whole genera.</title>
        <authorList>
            <person name="Goeker M."/>
        </authorList>
    </citation>
    <scope>NUCLEOTIDE SEQUENCE [LARGE SCALE GENOMIC DNA]</scope>
    <source>
        <strain evidence="1 2">DSM 29329</strain>
    </source>
</reference>
<evidence type="ECO:0000313" key="2">
    <source>
        <dbReference type="Proteomes" id="UP000244069"/>
    </source>
</evidence>
<organism evidence="1 2">
    <name type="scientific">Allosediminivita pacifica</name>
    <dbReference type="NCBI Taxonomy" id="1267769"/>
    <lineage>
        <taxon>Bacteria</taxon>
        <taxon>Pseudomonadati</taxon>
        <taxon>Pseudomonadota</taxon>
        <taxon>Alphaproteobacteria</taxon>
        <taxon>Rhodobacterales</taxon>
        <taxon>Paracoccaceae</taxon>
        <taxon>Allosediminivita</taxon>
    </lineage>
</organism>
<dbReference type="Gene3D" id="3.60.10.10">
    <property type="entry name" value="Endonuclease/exonuclease/phosphatase"/>
    <property type="match status" value="1"/>
</dbReference>
<gene>
    <name evidence="1" type="ORF">C8N44_10285</name>
</gene>
<dbReference type="EMBL" id="QBKN01000002">
    <property type="protein sequence ID" value="PTX52040.1"/>
    <property type="molecule type" value="Genomic_DNA"/>
</dbReference>
<dbReference type="InterPro" id="IPR036691">
    <property type="entry name" value="Endo/exonu/phosph_ase_sf"/>
</dbReference>
<dbReference type="GO" id="GO:0004527">
    <property type="term" value="F:exonuclease activity"/>
    <property type="evidence" value="ECO:0007669"/>
    <property type="project" value="UniProtKB-KW"/>
</dbReference>
<dbReference type="GO" id="GO:0004519">
    <property type="term" value="F:endonuclease activity"/>
    <property type="evidence" value="ECO:0007669"/>
    <property type="project" value="UniProtKB-KW"/>
</dbReference>
<sequence length="378" mass="42455">MESLKVTSWNLEHADKLLDRLSDDDATRRRHAEARAEAVTEEIARLEADILLVSEGPRGEARATEFFARTAPGYRLITRGDDAAYGMKGGNSFTGRQWLWFLVRDESPITGQLLHLDRWQALTEAASGGAHRAGRWEISYPKWEDPGDSDARLEFSIPETHAHWRHPQVLQAEIGGSLIELIGCHLKSKYNDARVEGHASDADFFAMNPRLVADLIKARVKISTEAADVRHYIEARFEAQSDAAIVVLGDLNDGPGKERIERRFLYHDLIGALQGDVFFARRFLNHALFDAPDGERWSVHFEDALDPGRDPHILLDHILFSQAMTRSHRGTRAAFLARPGGGRVEHQVHHLVTSARPKYAMTSDHKPVSMIFDQAPPA</sequence>
<name>A0A2T6B7H3_9RHOB</name>
<keyword evidence="1" id="KW-0378">Hydrolase</keyword>
<keyword evidence="2" id="KW-1185">Reference proteome</keyword>
<protein>
    <submittedName>
        <fullName evidence="1">Endonuclease/exonuclease/phosphatase family protein</fullName>
    </submittedName>
</protein>
<dbReference type="SUPFAM" id="SSF56219">
    <property type="entry name" value="DNase I-like"/>
    <property type="match status" value="1"/>
</dbReference>
<comment type="caution">
    <text evidence="1">The sequence shown here is derived from an EMBL/GenBank/DDBJ whole genome shotgun (WGS) entry which is preliminary data.</text>
</comment>
<accession>A0A2T6B7H3</accession>
<dbReference type="AlphaFoldDB" id="A0A2T6B7H3"/>
<dbReference type="RefSeq" id="WP_107974513.1">
    <property type="nucleotide sequence ID" value="NZ_BMEZ01000002.1"/>
</dbReference>
<dbReference type="Proteomes" id="UP000244069">
    <property type="component" value="Unassembled WGS sequence"/>
</dbReference>